<reference evidence="2 3" key="1">
    <citation type="submission" date="2016-08" db="EMBL/GenBank/DDBJ databases">
        <title>Novel Firmicute Genomes.</title>
        <authorList>
            <person name="Poppleton D.I."/>
            <person name="Gribaldo S."/>
        </authorList>
    </citation>
    <scope>NUCLEOTIDE SEQUENCE [LARGE SCALE GENOMIC DNA]</scope>
    <source>
        <strain evidence="2 3">RAOx-1</strain>
    </source>
</reference>
<dbReference type="OrthoDB" id="2970258at2"/>
<dbReference type="RefSeq" id="WP_120190334.1">
    <property type="nucleotide sequence ID" value="NZ_MCHY01000009.1"/>
</dbReference>
<sequence>MKGFAIIGIVLYFAVLTWLEWSSLVSNGVRDLIAYACLVGLGCFLGILLVLFPDLKSPLTWVDKVYKPFSAMLK</sequence>
<name>A0A419SGH3_9BACL</name>
<proteinExistence type="predicted"/>
<keyword evidence="1" id="KW-0812">Transmembrane</keyword>
<comment type="caution">
    <text evidence="2">The sequence shown here is derived from an EMBL/GenBank/DDBJ whole genome shotgun (WGS) entry which is preliminary data.</text>
</comment>
<protein>
    <submittedName>
        <fullName evidence="2">Uncharacterized protein</fullName>
    </submittedName>
</protein>
<gene>
    <name evidence="2" type="ORF">BEP19_11425</name>
</gene>
<organism evidence="2 3">
    <name type="scientific">Ammoniphilus oxalaticus</name>
    <dbReference type="NCBI Taxonomy" id="66863"/>
    <lineage>
        <taxon>Bacteria</taxon>
        <taxon>Bacillati</taxon>
        <taxon>Bacillota</taxon>
        <taxon>Bacilli</taxon>
        <taxon>Bacillales</taxon>
        <taxon>Paenibacillaceae</taxon>
        <taxon>Aneurinibacillus group</taxon>
        <taxon>Ammoniphilus</taxon>
    </lineage>
</organism>
<evidence type="ECO:0000313" key="2">
    <source>
        <dbReference type="EMBL" id="RKD22845.1"/>
    </source>
</evidence>
<evidence type="ECO:0000313" key="3">
    <source>
        <dbReference type="Proteomes" id="UP000284219"/>
    </source>
</evidence>
<keyword evidence="1" id="KW-1133">Transmembrane helix</keyword>
<dbReference type="EMBL" id="MCHY01000009">
    <property type="protein sequence ID" value="RKD22845.1"/>
    <property type="molecule type" value="Genomic_DNA"/>
</dbReference>
<dbReference type="AlphaFoldDB" id="A0A419SGH3"/>
<dbReference type="Proteomes" id="UP000284219">
    <property type="component" value="Unassembled WGS sequence"/>
</dbReference>
<evidence type="ECO:0000256" key="1">
    <source>
        <dbReference type="SAM" id="Phobius"/>
    </source>
</evidence>
<feature type="transmembrane region" description="Helical" evidence="1">
    <location>
        <begin position="6"/>
        <end position="25"/>
    </location>
</feature>
<keyword evidence="3" id="KW-1185">Reference proteome</keyword>
<feature type="transmembrane region" description="Helical" evidence="1">
    <location>
        <begin position="32"/>
        <end position="52"/>
    </location>
</feature>
<accession>A0A419SGH3</accession>
<keyword evidence="1" id="KW-0472">Membrane</keyword>